<name>A0A914I6L4_GLORO</name>
<dbReference type="AlphaFoldDB" id="A0A914I6L4"/>
<dbReference type="Proteomes" id="UP000887572">
    <property type="component" value="Unplaced"/>
</dbReference>
<evidence type="ECO:0000313" key="3">
    <source>
        <dbReference type="WBParaSite" id="Gr19_v10_g7237.t1"/>
    </source>
</evidence>
<keyword evidence="2" id="KW-1185">Reference proteome</keyword>
<organism evidence="2 3">
    <name type="scientific">Globodera rostochiensis</name>
    <name type="common">Golden nematode worm</name>
    <name type="synonym">Heterodera rostochiensis</name>
    <dbReference type="NCBI Taxonomy" id="31243"/>
    <lineage>
        <taxon>Eukaryota</taxon>
        <taxon>Metazoa</taxon>
        <taxon>Ecdysozoa</taxon>
        <taxon>Nematoda</taxon>
        <taxon>Chromadorea</taxon>
        <taxon>Rhabditida</taxon>
        <taxon>Tylenchina</taxon>
        <taxon>Tylenchomorpha</taxon>
        <taxon>Tylenchoidea</taxon>
        <taxon>Heteroderidae</taxon>
        <taxon>Heteroderinae</taxon>
        <taxon>Globodera</taxon>
    </lineage>
</organism>
<protein>
    <submittedName>
        <fullName evidence="3">Uncharacterized protein</fullName>
    </submittedName>
</protein>
<sequence length="104" mass="11877">MFPFICRAAHFCARNIGGHPPTEEKSVRGRRLLHIWRPTGKESGAGEHLWGRHGQIEAHRRWNWQKTAKNAQKYVLHGQRTVPEMDGTEEEEEEEEGAGGDVAH</sequence>
<feature type="region of interest" description="Disordered" evidence="1">
    <location>
        <begin position="74"/>
        <end position="104"/>
    </location>
</feature>
<reference evidence="3" key="1">
    <citation type="submission" date="2022-11" db="UniProtKB">
        <authorList>
            <consortium name="WormBaseParasite"/>
        </authorList>
    </citation>
    <scope>IDENTIFICATION</scope>
</reference>
<evidence type="ECO:0000256" key="1">
    <source>
        <dbReference type="SAM" id="MobiDB-lite"/>
    </source>
</evidence>
<dbReference type="WBParaSite" id="Gr19_v10_g7237.t1">
    <property type="protein sequence ID" value="Gr19_v10_g7237.t1"/>
    <property type="gene ID" value="Gr19_v10_g7237"/>
</dbReference>
<proteinExistence type="predicted"/>
<evidence type="ECO:0000313" key="2">
    <source>
        <dbReference type="Proteomes" id="UP000887572"/>
    </source>
</evidence>
<feature type="compositionally biased region" description="Acidic residues" evidence="1">
    <location>
        <begin position="86"/>
        <end position="98"/>
    </location>
</feature>
<accession>A0A914I6L4</accession>